<evidence type="ECO:0000313" key="1">
    <source>
        <dbReference type="EMBL" id="CAB4134842.1"/>
    </source>
</evidence>
<gene>
    <name evidence="1" type="ORF">UFOVP275_23</name>
</gene>
<name>A0A6J5LMN1_9CAUD</name>
<proteinExistence type="predicted"/>
<protein>
    <submittedName>
        <fullName evidence="1">Uncharacterized protein</fullName>
    </submittedName>
</protein>
<accession>A0A6J5LMN1</accession>
<sequence>MSTVISDAGVQFSDGNTQAYPVVPVRQTVLSGAVDSNGFSSFGGSTGSTTVTASATLIATAANGVTNRTGSIVNPSWTGLSTNGTMYLYLDIAADGTCTTGSTTLSPVYQWGGTYSVTSGQFTFNIQSMSGQVGNGSTAAQTYRVFVGEVTVAGGVTTAIVWYALMGQYDSGYTATLPAATTAVSKNHNLGISPLNARVLIKNTTTDASYAVGDELEGAFGTYATNTATAVNVVRTRLAVGFTTTSNAPWQAINKSSGAQTSLTAANWSYKLIASRGW</sequence>
<organism evidence="1">
    <name type="scientific">uncultured Caudovirales phage</name>
    <dbReference type="NCBI Taxonomy" id="2100421"/>
    <lineage>
        <taxon>Viruses</taxon>
        <taxon>Duplodnaviria</taxon>
        <taxon>Heunggongvirae</taxon>
        <taxon>Uroviricota</taxon>
        <taxon>Caudoviricetes</taxon>
        <taxon>Peduoviridae</taxon>
        <taxon>Maltschvirus</taxon>
        <taxon>Maltschvirus maltsch</taxon>
    </lineage>
</organism>
<dbReference type="EMBL" id="LR796290">
    <property type="protein sequence ID" value="CAB4134842.1"/>
    <property type="molecule type" value="Genomic_DNA"/>
</dbReference>
<reference evidence="1" key="1">
    <citation type="submission" date="2020-04" db="EMBL/GenBank/DDBJ databases">
        <authorList>
            <person name="Chiriac C."/>
            <person name="Salcher M."/>
            <person name="Ghai R."/>
            <person name="Kavagutti S V."/>
        </authorList>
    </citation>
    <scope>NUCLEOTIDE SEQUENCE</scope>
</reference>